<dbReference type="HOGENOM" id="CLU_1814286_0_0_5"/>
<feature type="region of interest" description="Disordered" evidence="1">
    <location>
        <begin position="68"/>
        <end position="91"/>
    </location>
</feature>
<sequence length="142" mass="15549">MLVLEAFDTLFSKRDYEAAEAFWSDHYIQHSAHIEPGRDGLSTLSAVHPSRSATSTARSWPKAISSSCTGVSRATAGRPPGSRPMWSGPRMVNSPSIGTCCRTKQRKPNPRAVCLCSATVSRPNRRPDPAAWAKPTRPFQKP</sequence>
<dbReference type="eggNOG" id="COG4922">
    <property type="taxonomic scope" value="Bacteria"/>
</dbReference>
<dbReference type="PATRIC" id="fig|348824.6.peg.375"/>
<dbReference type="AlphaFoldDB" id="W6R412"/>
<dbReference type="EMBL" id="HG916852">
    <property type="protein sequence ID" value="CDM56042.1"/>
    <property type="molecule type" value="Genomic_DNA"/>
</dbReference>
<dbReference type="KEGG" id="rhl:LPU83_0359"/>
<keyword evidence="3" id="KW-1185">Reference proteome</keyword>
<reference evidence="2" key="1">
    <citation type="submission" date="2013-11" db="EMBL/GenBank/DDBJ databases">
        <title>Draft genome sequence of the broad-host-range Rhizobium sp. LPU83 strain, a member of the low-genetic diversity Oregon-like Rhizobium sp. group.</title>
        <authorList>
            <person name="Wibberg D."/>
            <person name="Puehler A."/>
            <person name="Schlueter A."/>
        </authorList>
    </citation>
    <scope>NUCLEOTIDE SEQUENCE [LARGE SCALE GENOMIC DNA]</scope>
    <source>
        <strain evidence="2">LPU83</strain>
    </source>
</reference>
<dbReference type="Gene3D" id="3.10.450.50">
    <property type="match status" value="1"/>
</dbReference>
<dbReference type="Proteomes" id="UP000019443">
    <property type="component" value="Chromosome"/>
</dbReference>
<evidence type="ECO:0000313" key="2">
    <source>
        <dbReference type="EMBL" id="CDM56042.1"/>
    </source>
</evidence>
<organism evidence="2 3">
    <name type="scientific">Rhizobium favelukesii</name>
    <dbReference type="NCBI Taxonomy" id="348824"/>
    <lineage>
        <taxon>Bacteria</taxon>
        <taxon>Pseudomonadati</taxon>
        <taxon>Pseudomonadota</taxon>
        <taxon>Alphaproteobacteria</taxon>
        <taxon>Hyphomicrobiales</taxon>
        <taxon>Rhizobiaceae</taxon>
        <taxon>Rhizobium/Agrobacterium group</taxon>
        <taxon>Rhizobium</taxon>
    </lineage>
</organism>
<name>W6R412_9HYPH</name>
<feature type="region of interest" description="Disordered" evidence="1">
    <location>
        <begin position="118"/>
        <end position="142"/>
    </location>
</feature>
<accession>W6R412</accession>
<protein>
    <recommendedName>
        <fullName evidence="4">SnoaL-like domain-containing protein</fullName>
    </recommendedName>
</protein>
<evidence type="ECO:0000256" key="1">
    <source>
        <dbReference type="SAM" id="MobiDB-lite"/>
    </source>
</evidence>
<evidence type="ECO:0008006" key="4">
    <source>
        <dbReference type="Google" id="ProtNLM"/>
    </source>
</evidence>
<gene>
    <name evidence="2" type="ORF">LPU83_0359</name>
</gene>
<proteinExistence type="predicted"/>
<evidence type="ECO:0000313" key="3">
    <source>
        <dbReference type="Proteomes" id="UP000019443"/>
    </source>
</evidence>